<feature type="region of interest" description="Disordered" evidence="4">
    <location>
        <begin position="163"/>
        <end position="258"/>
    </location>
</feature>
<dbReference type="GO" id="GO:0000398">
    <property type="term" value="P:mRNA splicing, via spliceosome"/>
    <property type="evidence" value="ECO:0007669"/>
    <property type="project" value="InterPro"/>
</dbReference>
<dbReference type="GO" id="GO:0003723">
    <property type="term" value="F:RNA binding"/>
    <property type="evidence" value="ECO:0007669"/>
    <property type="project" value="TreeGrafter"/>
</dbReference>
<evidence type="ECO:0000256" key="3">
    <source>
        <dbReference type="ARBA" id="ARBA00022833"/>
    </source>
</evidence>
<name>A0A9P1H8F3_9PEZI</name>
<reference evidence="6" key="1">
    <citation type="submission" date="2022-11" db="EMBL/GenBank/DDBJ databases">
        <authorList>
            <person name="Scott C."/>
            <person name="Bruce N."/>
        </authorList>
    </citation>
    <scope>NUCLEOTIDE SEQUENCE</scope>
</reference>
<dbReference type="GO" id="GO:0071011">
    <property type="term" value="C:precatalytic spliceosome"/>
    <property type="evidence" value="ECO:0007669"/>
    <property type="project" value="TreeGrafter"/>
</dbReference>
<proteinExistence type="predicted"/>
<evidence type="ECO:0000256" key="2">
    <source>
        <dbReference type="ARBA" id="ARBA00022771"/>
    </source>
</evidence>
<protein>
    <recommendedName>
        <fullName evidence="5">U1-type domain-containing protein</fullName>
    </recommendedName>
</protein>
<dbReference type="Pfam" id="PF06220">
    <property type="entry name" value="zf-U1"/>
    <property type="match status" value="1"/>
</dbReference>
<evidence type="ECO:0000256" key="1">
    <source>
        <dbReference type="ARBA" id="ARBA00022723"/>
    </source>
</evidence>
<feature type="compositionally biased region" description="Basic and acidic residues" evidence="4">
    <location>
        <begin position="232"/>
        <end position="242"/>
    </location>
</feature>
<dbReference type="InterPro" id="IPR036236">
    <property type="entry name" value="Znf_C2H2_sf"/>
</dbReference>
<comment type="caution">
    <text evidence="6">The sequence shown here is derived from an EMBL/GenBank/DDBJ whole genome shotgun (WGS) entry which is preliminary data.</text>
</comment>
<dbReference type="AlphaFoldDB" id="A0A9P1H8F3"/>
<dbReference type="PANTHER" id="PTHR13173:SF10">
    <property type="entry name" value="WW DOMAIN-BINDING PROTEIN 4"/>
    <property type="match status" value="1"/>
</dbReference>
<feature type="compositionally biased region" description="Low complexity" evidence="4">
    <location>
        <begin position="73"/>
        <end position="83"/>
    </location>
</feature>
<dbReference type="InterPro" id="IPR040023">
    <property type="entry name" value="WBP4"/>
</dbReference>
<evidence type="ECO:0000256" key="4">
    <source>
        <dbReference type="SAM" id="MobiDB-lite"/>
    </source>
</evidence>
<gene>
    <name evidence="6" type="ORF">PPNO1_LOCUS7016</name>
</gene>
<dbReference type="GO" id="GO:0008270">
    <property type="term" value="F:zinc ion binding"/>
    <property type="evidence" value="ECO:0007669"/>
    <property type="project" value="UniProtKB-KW"/>
</dbReference>
<evidence type="ECO:0000313" key="6">
    <source>
        <dbReference type="EMBL" id="CAI4217403.1"/>
    </source>
</evidence>
<evidence type="ECO:0000313" key="7">
    <source>
        <dbReference type="Proteomes" id="UP000838763"/>
    </source>
</evidence>
<keyword evidence="1" id="KW-0479">Metal-binding</keyword>
<organism evidence="6 7">
    <name type="scientific">Parascedosporium putredinis</name>
    <dbReference type="NCBI Taxonomy" id="1442378"/>
    <lineage>
        <taxon>Eukaryota</taxon>
        <taxon>Fungi</taxon>
        <taxon>Dikarya</taxon>
        <taxon>Ascomycota</taxon>
        <taxon>Pezizomycotina</taxon>
        <taxon>Sordariomycetes</taxon>
        <taxon>Hypocreomycetidae</taxon>
        <taxon>Microascales</taxon>
        <taxon>Microascaceae</taxon>
        <taxon>Parascedosporium</taxon>
    </lineage>
</organism>
<dbReference type="Proteomes" id="UP000838763">
    <property type="component" value="Unassembled WGS sequence"/>
</dbReference>
<feature type="domain" description="U1-type" evidence="5">
    <location>
        <begin position="8"/>
        <end position="43"/>
    </location>
</feature>
<sequence>MSEYWKSAPKFWCKHCRTYVRDTPLEKANHEATITHQNAIKRALRDIHRGHENAEREKERAKAEVERLNRLVPGPSGSSSSGAAAGGKGTIPGRTAPPGPKEAKITETERKRQMEELAGLGVSIPTDFRGDMAMPGEWTVTATRVIEEKTEAEALNAKAIGVRKREATEAEKEEEEATMPGDGDKELDALLSGDFSKPEKLEEAKHDGDEVKATPDVKEEERGTPTEANLDSDSKAGLKAEEAANPPGESSPKMTLADIPAAPGSLEQATAGSAVLGKRASAKRARQLLTRLLRGHVNGLWEFDDARLTMSELRAIAQLDPEEGSRRARLLVLRPDVSEMTGILIWRRIVNRLAIPETIMAILDQAESRRSFTKVQESAMPSQDLRRQANAIIRREAWVGDYRVSETSRVAECRPRKGRIVVLMSTVEEESSGRGRCI</sequence>
<keyword evidence="2" id="KW-0863">Zinc-finger</keyword>
<dbReference type="SUPFAM" id="SSF57667">
    <property type="entry name" value="beta-beta-alpha zinc fingers"/>
    <property type="match status" value="1"/>
</dbReference>
<keyword evidence="3" id="KW-0862">Zinc</keyword>
<keyword evidence="7" id="KW-1185">Reference proteome</keyword>
<dbReference type="SMART" id="SM00451">
    <property type="entry name" value="ZnF_U1"/>
    <property type="match status" value="1"/>
</dbReference>
<dbReference type="InterPro" id="IPR003604">
    <property type="entry name" value="Matrin/U1-like-C_Znf_C2H2"/>
</dbReference>
<feature type="region of interest" description="Disordered" evidence="4">
    <location>
        <begin position="51"/>
        <end position="108"/>
    </location>
</feature>
<dbReference type="OrthoDB" id="191651at2759"/>
<evidence type="ECO:0000259" key="5">
    <source>
        <dbReference type="SMART" id="SM00451"/>
    </source>
</evidence>
<dbReference type="InterPro" id="IPR013085">
    <property type="entry name" value="U1-CZ_Znf_C2H2"/>
</dbReference>
<dbReference type="EMBL" id="CALLCH030000016">
    <property type="protein sequence ID" value="CAI4217403.1"/>
    <property type="molecule type" value="Genomic_DNA"/>
</dbReference>
<dbReference type="PANTHER" id="PTHR13173">
    <property type="entry name" value="WW DOMAIN BINDING PROTEIN 4"/>
    <property type="match status" value="1"/>
</dbReference>
<accession>A0A9P1H8F3</accession>
<feature type="compositionally biased region" description="Basic and acidic residues" evidence="4">
    <location>
        <begin position="196"/>
        <end position="224"/>
    </location>
</feature>
<feature type="compositionally biased region" description="Basic and acidic residues" evidence="4">
    <location>
        <begin position="51"/>
        <end position="69"/>
    </location>
</feature>